<gene>
    <name evidence="1" type="ORF">ACFSBH_13950</name>
</gene>
<organism evidence="1 2">
    <name type="scientific">Oceanobacillus luteolus</name>
    <dbReference type="NCBI Taxonomy" id="1274358"/>
    <lineage>
        <taxon>Bacteria</taxon>
        <taxon>Bacillati</taxon>
        <taxon>Bacillota</taxon>
        <taxon>Bacilli</taxon>
        <taxon>Bacillales</taxon>
        <taxon>Bacillaceae</taxon>
        <taxon>Oceanobacillus</taxon>
    </lineage>
</organism>
<proteinExistence type="predicted"/>
<keyword evidence="2" id="KW-1185">Reference proteome</keyword>
<sequence length="154" mass="18159">MELSKLVPGKRYVFIMLENSSKSQVTMKTNIGLFRGWHSHPNWVNFLLIDFKGDTEATPVYFSDIVTFYDFDMINSKQLKYAPMWECGNLYFHYSYKELLPNAELKYVVMETDYSIRRVQRANQFAIAVFNTGGDAEAFLLLYNEQYWKDVVNK</sequence>
<name>A0ABW4HSV4_9BACI</name>
<evidence type="ECO:0000313" key="1">
    <source>
        <dbReference type="EMBL" id="MFD1608723.1"/>
    </source>
</evidence>
<dbReference type="RefSeq" id="WP_379598114.1">
    <property type="nucleotide sequence ID" value="NZ_JBHUDE010000129.1"/>
</dbReference>
<reference evidence="2" key="1">
    <citation type="journal article" date="2019" name="Int. J. Syst. Evol. Microbiol.">
        <title>The Global Catalogue of Microorganisms (GCM) 10K type strain sequencing project: providing services to taxonomists for standard genome sequencing and annotation.</title>
        <authorList>
            <consortium name="The Broad Institute Genomics Platform"/>
            <consortium name="The Broad Institute Genome Sequencing Center for Infectious Disease"/>
            <person name="Wu L."/>
            <person name="Ma J."/>
        </authorList>
    </citation>
    <scope>NUCLEOTIDE SEQUENCE [LARGE SCALE GENOMIC DNA]</scope>
    <source>
        <strain evidence="2">CGMCC 1.12376</strain>
    </source>
</reference>
<dbReference type="Proteomes" id="UP001597221">
    <property type="component" value="Unassembled WGS sequence"/>
</dbReference>
<accession>A0ABW4HSV4</accession>
<evidence type="ECO:0000313" key="2">
    <source>
        <dbReference type="Proteomes" id="UP001597221"/>
    </source>
</evidence>
<comment type="caution">
    <text evidence="1">The sequence shown here is derived from an EMBL/GenBank/DDBJ whole genome shotgun (WGS) entry which is preliminary data.</text>
</comment>
<protein>
    <submittedName>
        <fullName evidence="1">Uncharacterized protein</fullName>
    </submittedName>
</protein>
<dbReference type="EMBL" id="JBHUDE010000129">
    <property type="protein sequence ID" value="MFD1608723.1"/>
    <property type="molecule type" value="Genomic_DNA"/>
</dbReference>